<organism evidence="1 2">
    <name type="scientific">Goodea atripinnis</name>
    <dbReference type="NCBI Taxonomy" id="208336"/>
    <lineage>
        <taxon>Eukaryota</taxon>
        <taxon>Metazoa</taxon>
        <taxon>Chordata</taxon>
        <taxon>Craniata</taxon>
        <taxon>Vertebrata</taxon>
        <taxon>Euteleostomi</taxon>
        <taxon>Actinopterygii</taxon>
        <taxon>Neopterygii</taxon>
        <taxon>Teleostei</taxon>
        <taxon>Neoteleostei</taxon>
        <taxon>Acanthomorphata</taxon>
        <taxon>Ovalentaria</taxon>
        <taxon>Atherinomorphae</taxon>
        <taxon>Cyprinodontiformes</taxon>
        <taxon>Goodeidae</taxon>
        <taxon>Goodea</taxon>
    </lineage>
</organism>
<name>A0ABV0PZW9_9TELE</name>
<keyword evidence="2" id="KW-1185">Reference proteome</keyword>
<protein>
    <submittedName>
        <fullName evidence="1">Uncharacterized protein</fullName>
    </submittedName>
</protein>
<dbReference type="EMBL" id="JAHRIO010092055">
    <property type="protein sequence ID" value="MEQ2189070.1"/>
    <property type="molecule type" value="Genomic_DNA"/>
</dbReference>
<gene>
    <name evidence="1" type="ORF">GOODEAATRI_021442</name>
</gene>
<dbReference type="Proteomes" id="UP001476798">
    <property type="component" value="Unassembled WGS sequence"/>
</dbReference>
<evidence type="ECO:0000313" key="2">
    <source>
        <dbReference type="Proteomes" id="UP001476798"/>
    </source>
</evidence>
<sequence length="69" mass="7868">MADIPPYRFRSSHITCPSGRLVLTRAAHVQCVIFRSIVAIKPETTLRENRRSEGGKFIHDFLQISSSRL</sequence>
<evidence type="ECO:0000313" key="1">
    <source>
        <dbReference type="EMBL" id="MEQ2189070.1"/>
    </source>
</evidence>
<feature type="non-terminal residue" evidence="1">
    <location>
        <position position="69"/>
    </location>
</feature>
<accession>A0ABV0PZW9</accession>
<reference evidence="1 2" key="1">
    <citation type="submission" date="2021-06" db="EMBL/GenBank/DDBJ databases">
        <authorList>
            <person name="Palmer J.M."/>
        </authorList>
    </citation>
    <scope>NUCLEOTIDE SEQUENCE [LARGE SCALE GENOMIC DNA]</scope>
    <source>
        <strain evidence="1 2">GA_2019</strain>
        <tissue evidence="1">Muscle</tissue>
    </source>
</reference>
<comment type="caution">
    <text evidence="1">The sequence shown here is derived from an EMBL/GenBank/DDBJ whole genome shotgun (WGS) entry which is preliminary data.</text>
</comment>
<proteinExistence type="predicted"/>